<keyword evidence="1" id="KW-0812">Transmembrane</keyword>
<dbReference type="OrthoDB" id="6126320at2"/>
<feature type="transmembrane region" description="Helical" evidence="1">
    <location>
        <begin position="24"/>
        <end position="47"/>
    </location>
</feature>
<reference evidence="3" key="1">
    <citation type="submission" date="2016-10" db="EMBL/GenBank/DDBJ databases">
        <authorList>
            <person name="Varghese N."/>
            <person name="Submissions S."/>
        </authorList>
    </citation>
    <scope>NUCLEOTIDE SEQUENCE [LARGE SCALE GENOMIC DNA]</scope>
    <source>
        <strain evidence="3">CGMCC 1.6494</strain>
    </source>
</reference>
<keyword evidence="1" id="KW-1133">Transmembrane helix</keyword>
<dbReference type="EMBL" id="FNII01000007">
    <property type="protein sequence ID" value="SDN70417.1"/>
    <property type="molecule type" value="Genomic_DNA"/>
</dbReference>
<sequence length="1006" mass="109950">MPSRPPDTKDPAHALANQRRIPRWLVIILGIAFGLMLIWLAGSYWLLNSQWLPERLSQAPGVDIRWEQGSSRHPGRWEVEGLALSRDDGALNLTLNADRATLELSLMALLRGDIHIVALDAEGIRELQLGDITLQGEGRFNISNTTLSRDTLAIPQAHLRLTEGRLMREQDDATLARDIQLDASATLDSISPTTAEGTLNPDLVSALTANATLSAHADAWDVFMPYLSDLPWLALNGRGDLHGEIRLEQGYLQPNSQLTLSAPALALRVDEAYLGQQQEASWQRPEQQPPVHNAQGDGVIALRVPSDAPDTLTLDATLENVVIADHQTTRQAIPYADETHLDFSTVLDNQRVDQLEAPGSAAISLHGRVRRLDMLERYLERAAADQLDGGINLAGDGRIAVDMTLSDNRVDTADVTVTANALRASAMAFTAEGKGTLHAYLPTPETFAATLNLTQARLQHNDRPLLADASLTLTANSPLDPDAARRHATGSLRWEDATLPDIGELQRYVDAFLPDAAPLRLISGQARSQGLLLLTPDQLSGDATLAGSRWVTDWSTGNNAHRLTSDMQLDLTINQAAMDASTLDVSGSRLEWQVSDASRQARHDSTLTSSLTLQEGRFQRENGQPSGQFALSGSVQHLGFLNAFLPDAHGLALDGEGQLSAQGGFKADRLTAPTRLRVVANPLRVDFLDYRASGRGELTAQLDSAERALLSLGIPHFSLARQGDDSPHVEGRHLALTTTTDAFSAVIEDPQPELFTTRISLPIIDVPDITRYNAYLPEGAGVRLLDGQASLSSELVLRGMQGEGDVTFRAFGTELALLEQRLRGDIHMQLELSEGDLDAMRFVANDSFLRLDNVLRLGGEATSDAGWWAQLDMNEATLTWETPVNLNASLGLRLRDSGLLARLFLARARESDWLGRLLSVRDIAGSAQLGLNDSQLALYDLQLSGGPLLLLADLTLADQSANGALYARLGRLGLGVELQDREPMLRLFQPRRWFERWREANRYPRP</sequence>
<dbReference type="Proteomes" id="UP000199677">
    <property type="component" value="Unassembled WGS sequence"/>
</dbReference>
<name>A0A1H0DJI5_9GAMM</name>
<dbReference type="STRING" id="416873.SAMN04487951_107155"/>
<keyword evidence="1" id="KW-0472">Membrane</keyword>
<proteinExistence type="predicted"/>
<gene>
    <name evidence="2" type="ORF">SAMN04487951_107155</name>
</gene>
<organism evidence="2 3">
    <name type="scientific">Vreelandella arcis</name>
    <dbReference type="NCBI Taxonomy" id="416873"/>
    <lineage>
        <taxon>Bacteria</taxon>
        <taxon>Pseudomonadati</taxon>
        <taxon>Pseudomonadota</taxon>
        <taxon>Gammaproteobacteria</taxon>
        <taxon>Oceanospirillales</taxon>
        <taxon>Halomonadaceae</taxon>
        <taxon>Vreelandella</taxon>
    </lineage>
</organism>
<protein>
    <submittedName>
        <fullName evidence="2">Uncharacterized protein</fullName>
    </submittedName>
</protein>
<keyword evidence="3" id="KW-1185">Reference proteome</keyword>
<dbReference type="AlphaFoldDB" id="A0A1H0DJI5"/>
<evidence type="ECO:0000313" key="3">
    <source>
        <dbReference type="Proteomes" id="UP000199677"/>
    </source>
</evidence>
<dbReference type="RefSeq" id="WP_089705875.1">
    <property type="nucleotide sequence ID" value="NZ_FNII01000007.1"/>
</dbReference>
<evidence type="ECO:0000313" key="2">
    <source>
        <dbReference type="EMBL" id="SDN70417.1"/>
    </source>
</evidence>
<evidence type="ECO:0000256" key="1">
    <source>
        <dbReference type="SAM" id="Phobius"/>
    </source>
</evidence>
<accession>A0A1H0DJI5</accession>